<organism evidence="2 3">
    <name type="scientific">Schistosoma mattheei</name>
    <dbReference type="NCBI Taxonomy" id="31246"/>
    <lineage>
        <taxon>Eukaryota</taxon>
        <taxon>Metazoa</taxon>
        <taxon>Spiralia</taxon>
        <taxon>Lophotrochozoa</taxon>
        <taxon>Platyhelminthes</taxon>
        <taxon>Trematoda</taxon>
        <taxon>Digenea</taxon>
        <taxon>Strigeidida</taxon>
        <taxon>Schistosomatoidea</taxon>
        <taxon>Schistosomatidae</taxon>
        <taxon>Schistosoma</taxon>
    </lineage>
</organism>
<dbReference type="Gene3D" id="1.10.510.10">
    <property type="entry name" value="Transferase(Phosphotransferase) domain 1"/>
    <property type="match status" value="1"/>
</dbReference>
<dbReference type="AlphaFoldDB" id="A0A183P063"/>
<dbReference type="GO" id="GO:0005524">
    <property type="term" value="F:ATP binding"/>
    <property type="evidence" value="ECO:0007669"/>
    <property type="project" value="InterPro"/>
</dbReference>
<dbReference type="InterPro" id="IPR000719">
    <property type="entry name" value="Prot_kinase_dom"/>
</dbReference>
<keyword evidence="3" id="KW-1185">Reference proteome</keyword>
<gene>
    <name evidence="2" type="ORF">SMTD_LOCUS7749</name>
</gene>
<dbReference type="InterPro" id="IPR008271">
    <property type="entry name" value="Ser/Thr_kinase_AS"/>
</dbReference>
<dbReference type="SUPFAM" id="SSF56112">
    <property type="entry name" value="Protein kinase-like (PK-like)"/>
    <property type="match status" value="1"/>
</dbReference>
<dbReference type="PROSITE" id="PS00108">
    <property type="entry name" value="PROTEIN_KINASE_ST"/>
    <property type="match status" value="1"/>
</dbReference>
<dbReference type="GO" id="GO:0035556">
    <property type="term" value="P:intracellular signal transduction"/>
    <property type="evidence" value="ECO:0007669"/>
    <property type="project" value="TreeGrafter"/>
</dbReference>
<protein>
    <recommendedName>
        <fullName evidence="1">Protein kinase domain-containing protein</fullName>
    </recommendedName>
</protein>
<proteinExistence type="predicted"/>
<dbReference type="PROSITE" id="PS50011">
    <property type="entry name" value="PROTEIN_KINASE_DOM"/>
    <property type="match status" value="1"/>
</dbReference>
<accession>A0A183P063</accession>
<dbReference type="EMBL" id="UZAL01028443">
    <property type="protein sequence ID" value="VDP41255.1"/>
    <property type="molecule type" value="Genomic_DNA"/>
</dbReference>
<dbReference type="Pfam" id="PF00069">
    <property type="entry name" value="Pkinase"/>
    <property type="match status" value="1"/>
</dbReference>
<dbReference type="PANTHER" id="PTHR22968:SF24">
    <property type="entry name" value="SERINE_THREONINE-PROTEIN KINASE"/>
    <property type="match status" value="1"/>
</dbReference>
<dbReference type="PANTHER" id="PTHR22968">
    <property type="entry name" value="PROTEIN KINASE C, MU"/>
    <property type="match status" value="1"/>
</dbReference>
<dbReference type="STRING" id="31246.A0A183P063"/>
<dbReference type="InterPro" id="IPR011009">
    <property type="entry name" value="Kinase-like_dom_sf"/>
</dbReference>
<evidence type="ECO:0000259" key="1">
    <source>
        <dbReference type="PROSITE" id="PS50011"/>
    </source>
</evidence>
<dbReference type="GO" id="GO:0007200">
    <property type="term" value="P:phospholipase C-activating G protein-coupled receptor signaling pathway"/>
    <property type="evidence" value="ECO:0007669"/>
    <property type="project" value="TreeGrafter"/>
</dbReference>
<name>A0A183P063_9TREM</name>
<evidence type="ECO:0000313" key="2">
    <source>
        <dbReference type="EMBL" id="VDP41255.1"/>
    </source>
</evidence>
<dbReference type="GO" id="GO:0008270">
    <property type="term" value="F:zinc ion binding"/>
    <property type="evidence" value="ECO:0007669"/>
    <property type="project" value="UniProtKB-KW"/>
</dbReference>
<feature type="domain" description="Protein kinase" evidence="1">
    <location>
        <begin position="1"/>
        <end position="195"/>
    </location>
</feature>
<dbReference type="SMART" id="SM00220">
    <property type="entry name" value="S_TKc"/>
    <property type="match status" value="1"/>
</dbReference>
<dbReference type="Proteomes" id="UP000269396">
    <property type="component" value="Unassembled WGS sequence"/>
</dbReference>
<dbReference type="GO" id="GO:0004674">
    <property type="term" value="F:protein serine/threonine kinase activity"/>
    <property type="evidence" value="ECO:0007669"/>
    <property type="project" value="UniProtKB-KW"/>
</dbReference>
<dbReference type="GO" id="GO:0005829">
    <property type="term" value="C:cytosol"/>
    <property type="evidence" value="ECO:0007669"/>
    <property type="project" value="TreeGrafter"/>
</dbReference>
<reference evidence="2 3" key="1">
    <citation type="submission" date="2018-11" db="EMBL/GenBank/DDBJ databases">
        <authorList>
            <consortium name="Pathogen Informatics"/>
        </authorList>
    </citation>
    <scope>NUCLEOTIDE SEQUENCE [LARGE SCALE GENOMIC DNA]</scope>
    <source>
        <strain>Denwood</strain>
        <strain evidence="3">Zambia</strain>
    </source>
</reference>
<evidence type="ECO:0000313" key="3">
    <source>
        <dbReference type="Proteomes" id="UP000269396"/>
    </source>
</evidence>
<sequence length="206" mass="23815">MEKLAGDMLEMILGSPQGRLTERVTKYLVTQILVALRYLHLRSIVHCDLKPENVLLAIPPNTDVNNMGLPEVSQSVAQQFPQIKLCDFGFARIIGDKSFRRSLVGTPAYLAPEVLKNRGYNRGIDMWSVGVILYDYICWCDLRRLEATLSNESRFLTASADDARWERYREKWNSEIDAEPRNRVSDQTSYKLPTWKELAWRTDINF</sequence>